<feature type="transmembrane region" description="Helical" evidence="1">
    <location>
        <begin position="20"/>
        <end position="42"/>
    </location>
</feature>
<evidence type="ECO:0000313" key="2">
    <source>
        <dbReference type="EMBL" id="KGN57113.1"/>
    </source>
</evidence>
<dbReference type="Gramene" id="KGN57113">
    <property type="protein sequence ID" value="KGN57113"/>
    <property type="gene ID" value="Csa_3G154360"/>
</dbReference>
<proteinExistence type="predicted"/>
<reference evidence="2 3" key="2">
    <citation type="journal article" date="2009" name="PLoS ONE">
        <title>An integrated genetic and cytogenetic map of the cucumber genome.</title>
        <authorList>
            <person name="Ren Y."/>
            <person name="Zhang Z."/>
            <person name="Liu J."/>
            <person name="Staub J.E."/>
            <person name="Han Y."/>
            <person name="Cheng Z."/>
            <person name="Li X."/>
            <person name="Lu J."/>
            <person name="Miao H."/>
            <person name="Kang H."/>
            <person name="Xie B."/>
            <person name="Gu X."/>
            <person name="Wang X."/>
            <person name="Du Y."/>
            <person name="Jin W."/>
            <person name="Huang S."/>
        </authorList>
    </citation>
    <scope>NUCLEOTIDE SEQUENCE [LARGE SCALE GENOMIC DNA]</scope>
    <source>
        <strain evidence="3">cv. 9930</strain>
    </source>
</reference>
<organism evidence="2 3">
    <name type="scientific">Cucumis sativus</name>
    <name type="common">Cucumber</name>
    <dbReference type="NCBI Taxonomy" id="3659"/>
    <lineage>
        <taxon>Eukaryota</taxon>
        <taxon>Viridiplantae</taxon>
        <taxon>Streptophyta</taxon>
        <taxon>Embryophyta</taxon>
        <taxon>Tracheophyta</taxon>
        <taxon>Spermatophyta</taxon>
        <taxon>Magnoliopsida</taxon>
        <taxon>eudicotyledons</taxon>
        <taxon>Gunneridae</taxon>
        <taxon>Pentapetalae</taxon>
        <taxon>rosids</taxon>
        <taxon>fabids</taxon>
        <taxon>Cucurbitales</taxon>
        <taxon>Cucurbitaceae</taxon>
        <taxon>Benincaseae</taxon>
        <taxon>Cucumis</taxon>
    </lineage>
</organism>
<keyword evidence="1" id="KW-1133">Transmembrane helix</keyword>
<evidence type="ECO:0000256" key="1">
    <source>
        <dbReference type="SAM" id="Phobius"/>
    </source>
</evidence>
<keyword evidence="1" id="KW-0472">Membrane</keyword>
<evidence type="ECO:0000313" key="3">
    <source>
        <dbReference type="Proteomes" id="UP000029981"/>
    </source>
</evidence>
<accession>A0A0A0L5T9</accession>
<reference evidence="2 3" key="4">
    <citation type="journal article" date="2011" name="BMC Genomics">
        <title>RNA-Seq improves annotation of protein-coding genes in the cucumber genome.</title>
        <authorList>
            <person name="Li Z."/>
            <person name="Zhang Z."/>
            <person name="Yan P."/>
            <person name="Huang S."/>
            <person name="Fei Z."/>
            <person name="Lin K."/>
        </authorList>
    </citation>
    <scope>NUCLEOTIDE SEQUENCE [LARGE SCALE GENOMIC DNA]</scope>
    <source>
        <strain evidence="3">cv. 9930</strain>
    </source>
</reference>
<protein>
    <submittedName>
        <fullName evidence="2">Uncharacterized protein</fullName>
    </submittedName>
</protein>
<gene>
    <name evidence="2" type="ORF">Csa_3G154360</name>
</gene>
<dbReference type="EMBL" id="CM002924">
    <property type="protein sequence ID" value="KGN57113.1"/>
    <property type="molecule type" value="Genomic_DNA"/>
</dbReference>
<name>A0A0A0L5T9_CUCSA</name>
<reference evidence="2 3" key="3">
    <citation type="journal article" date="2010" name="BMC Genomics">
        <title>Transcriptome sequencing and comparative analysis of cucumber flowers with different sex types.</title>
        <authorList>
            <person name="Guo S."/>
            <person name="Zheng Y."/>
            <person name="Joung J.G."/>
            <person name="Liu S."/>
            <person name="Zhang Z."/>
            <person name="Crasta O.R."/>
            <person name="Sobral B.W."/>
            <person name="Xu Y."/>
            <person name="Huang S."/>
            <person name="Fei Z."/>
        </authorList>
    </citation>
    <scope>NUCLEOTIDE SEQUENCE [LARGE SCALE GENOMIC DNA]</scope>
    <source>
        <strain evidence="3">cv. 9930</strain>
    </source>
</reference>
<keyword evidence="1" id="KW-0812">Transmembrane</keyword>
<keyword evidence="3" id="KW-1185">Reference proteome</keyword>
<sequence length="68" mass="7742">MVTCIQTTAERWKKASALPLRLHLSSMVELLVFQLILSLQILEGYTLLFRSLDYSICAVHLPHLFIGV</sequence>
<dbReference type="Proteomes" id="UP000029981">
    <property type="component" value="Chromosome 3"/>
</dbReference>
<reference evidence="2 3" key="1">
    <citation type="journal article" date="2009" name="Nat. Genet.">
        <title>The genome of the cucumber, Cucumis sativus L.</title>
        <authorList>
            <person name="Huang S."/>
            <person name="Li R."/>
            <person name="Zhang Z."/>
            <person name="Li L."/>
            <person name="Gu X."/>
            <person name="Fan W."/>
            <person name="Lucas W.J."/>
            <person name="Wang X."/>
            <person name="Xie B."/>
            <person name="Ni P."/>
            <person name="Ren Y."/>
            <person name="Zhu H."/>
            <person name="Li J."/>
            <person name="Lin K."/>
            <person name="Jin W."/>
            <person name="Fei Z."/>
            <person name="Li G."/>
            <person name="Staub J."/>
            <person name="Kilian A."/>
            <person name="van der Vossen E.A."/>
            <person name="Wu Y."/>
            <person name="Guo J."/>
            <person name="He J."/>
            <person name="Jia Z."/>
            <person name="Ren Y."/>
            <person name="Tian G."/>
            <person name="Lu Y."/>
            <person name="Ruan J."/>
            <person name="Qian W."/>
            <person name="Wang M."/>
            <person name="Huang Q."/>
            <person name="Li B."/>
            <person name="Xuan Z."/>
            <person name="Cao J."/>
            <person name="Asan"/>
            <person name="Wu Z."/>
            <person name="Zhang J."/>
            <person name="Cai Q."/>
            <person name="Bai Y."/>
            <person name="Zhao B."/>
            <person name="Han Y."/>
            <person name="Li Y."/>
            <person name="Li X."/>
            <person name="Wang S."/>
            <person name="Shi Q."/>
            <person name="Liu S."/>
            <person name="Cho W.K."/>
            <person name="Kim J.Y."/>
            <person name="Xu Y."/>
            <person name="Heller-Uszynska K."/>
            <person name="Miao H."/>
            <person name="Cheng Z."/>
            <person name="Zhang S."/>
            <person name="Wu J."/>
            <person name="Yang Y."/>
            <person name="Kang H."/>
            <person name="Li M."/>
            <person name="Liang H."/>
            <person name="Ren X."/>
            <person name="Shi Z."/>
            <person name="Wen M."/>
            <person name="Jian M."/>
            <person name="Yang H."/>
            <person name="Zhang G."/>
            <person name="Yang Z."/>
            <person name="Chen R."/>
            <person name="Liu S."/>
            <person name="Li J."/>
            <person name="Ma L."/>
            <person name="Liu H."/>
            <person name="Zhou Y."/>
            <person name="Zhao J."/>
            <person name="Fang X."/>
            <person name="Li G."/>
            <person name="Fang L."/>
            <person name="Li Y."/>
            <person name="Liu D."/>
            <person name="Zheng H."/>
            <person name="Zhang Y."/>
            <person name="Qin N."/>
            <person name="Li Z."/>
            <person name="Yang G."/>
            <person name="Yang S."/>
            <person name="Bolund L."/>
            <person name="Kristiansen K."/>
            <person name="Zheng H."/>
            <person name="Li S."/>
            <person name="Zhang X."/>
            <person name="Yang H."/>
            <person name="Wang J."/>
            <person name="Sun R."/>
            <person name="Zhang B."/>
            <person name="Jiang S."/>
            <person name="Wang J."/>
            <person name="Du Y."/>
            <person name="Li S."/>
        </authorList>
    </citation>
    <scope>NUCLEOTIDE SEQUENCE [LARGE SCALE GENOMIC DNA]</scope>
    <source>
        <strain evidence="3">cv. 9930</strain>
    </source>
</reference>
<dbReference type="AlphaFoldDB" id="A0A0A0L5T9"/>